<dbReference type="PANTHER" id="PTHR38431:SF1">
    <property type="entry name" value="BLL2305 PROTEIN"/>
    <property type="match status" value="1"/>
</dbReference>
<dbReference type="Gene3D" id="3.40.190.10">
    <property type="entry name" value="Periplasmic binding protein-like II"/>
    <property type="match status" value="1"/>
</dbReference>
<evidence type="ECO:0000259" key="2">
    <source>
        <dbReference type="Pfam" id="PF12728"/>
    </source>
</evidence>
<dbReference type="Pfam" id="PF12727">
    <property type="entry name" value="PBP_like"/>
    <property type="match status" value="1"/>
</dbReference>
<gene>
    <name evidence="3" type="ordered locus">UWK_03290</name>
</gene>
<reference evidence="4" key="1">
    <citation type="journal article" date="2013" name="Stand. Genomic Sci.">
        <title>Complete genome sequence of Desulfocapsa sulfexigens, a marine deltaproteobacterium specialized in disproportionating inorganic sulfur compounds.</title>
        <authorList>
            <person name="Finster K.W."/>
            <person name="Kjeldsen K.U."/>
            <person name="Kube M."/>
            <person name="Reinhardt R."/>
            <person name="Mussmann M."/>
            <person name="Amann R."/>
            <person name="Schreiber L."/>
        </authorList>
    </citation>
    <scope>NUCLEOTIDE SEQUENCE [LARGE SCALE GENOMIC DNA]</scope>
    <source>
        <strain evidence="4">DSM 10523 / SB164P1</strain>
    </source>
</reference>
<dbReference type="InterPro" id="IPR024370">
    <property type="entry name" value="PBP_domain"/>
</dbReference>
<dbReference type="EMBL" id="CP003985">
    <property type="protein sequence ID" value="AGF79817.1"/>
    <property type="molecule type" value="Genomic_DNA"/>
</dbReference>
<dbReference type="STRING" id="1167006.UWK_03290"/>
<organism evidence="3 4">
    <name type="scientific">Desulfocapsa sulfexigens (strain DSM 10523 / SB164P1)</name>
    <dbReference type="NCBI Taxonomy" id="1167006"/>
    <lineage>
        <taxon>Bacteria</taxon>
        <taxon>Pseudomonadati</taxon>
        <taxon>Thermodesulfobacteriota</taxon>
        <taxon>Desulfobulbia</taxon>
        <taxon>Desulfobulbales</taxon>
        <taxon>Desulfocapsaceae</taxon>
        <taxon>Desulfocapsa</taxon>
    </lineage>
</organism>
<dbReference type="eggNOG" id="COG1910">
    <property type="taxonomic scope" value="Bacteria"/>
</dbReference>
<feature type="domain" description="PBP" evidence="1">
    <location>
        <begin position="118"/>
        <end position="305"/>
    </location>
</feature>
<dbReference type="HOGENOM" id="CLU_053344_1_0_7"/>
<feature type="domain" description="Helix-turn-helix" evidence="2">
    <location>
        <begin position="35"/>
        <end position="83"/>
    </location>
</feature>
<dbReference type="AlphaFoldDB" id="M1PE07"/>
<dbReference type="RefSeq" id="WP_015405501.1">
    <property type="nucleotide sequence ID" value="NC_020304.1"/>
</dbReference>
<dbReference type="InterPro" id="IPR041657">
    <property type="entry name" value="HTH_17"/>
</dbReference>
<dbReference type="GO" id="GO:0003677">
    <property type="term" value="F:DNA binding"/>
    <property type="evidence" value="ECO:0007669"/>
    <property type="project" value="UniProtKB-KW"/>
</dbReference>
<dbReference type="SUPFAM" id="SSF53850">
    <property type="entry name" value="Periplasmic binding protein-like II"/>
    <property type="match status" value="1"/>
</dbReference>
<dbReference type="PANTHER" id="PTHR38431">
    <property type="entry name" value="BLL2305 PROTEIN"/>
    <property type="match status" value="1"/>
</dbReference>
<evidence type="ECO:0000259" key="1">
    <source>
        <dbReference type="Pfam" id="PF12727"/>
    </source>
</evidence>
<dbReference type="PATRIC" id="fig|1167006.5.peg.3552"/>
<name>M1PE07_DESSD</name>
<dbReference type="Pfam" id="PF12728">
    <property type="entry name" value="HTH_17"/>
    <property type="match status" value="1"/>
</dbReference>
<keyword evidence="3" id="KW-0238">DNA-binding</keyword>
<keyword evidence="4" id="KW-1185">Reference proteome</keyword>
<dbReference type="InterPro" id="IPR010093">
    <property type="entry name" value="SinI_DNA-bd"/>
</dbReference>
<proteinExistence type="predicted"/>
<protein>
    <submittedName>
        <fullName evidence="3">DNA-binding protein, excisionase family</fullName>
    </submittedName>
</protein>
<accession>M1PE07</accession>
<dbReference type="NCBIfam" id="TIGR01764">
    <property type="entry name" value="excise"/>
    <property type="match status" value="1"/>
</dbReference>
<sequence>MSFFLPFIGVIGPEGVISNNNQKGAPVSMKTVSKFLTTKDVAQLLNVNEKMIYSLVNDKGLPATKVTGKWLFPRRLVEDWLDSHILNFRCSHDTLSSNNGLLLLAGSDDPLFQKTLSLFHKKYSDTIAFFANQGSMGGLTSLRRGLCHIGVCHLLENEENEYNFSFAEQELDKPPVFVNFSKREQGILIQKGNPKGIQSINDFSRNDVRIVNRPLSTGTRLLLDYEISRSDIASADIDGYDVELARHIDAGLEVLSGRADAAPAIRAVAGMLGLDFIPLRWERFDLLINRERFFEKGIQRFISLLHEREFRQLANSFEGYDVSLCGKMLFPDNLNNEE</sequence>
<evidence type="ECO:0000313" key="3">
    <source>
        <dbReference type="EMBL" id="AGF79817.1"/>
    </source>
</evidence>
<dbReference type="Proteomes" id="UP000011721">
    <property type="component" value="Chromosome"/>
</dbReference>
<evidence type="ECO:0000313" key="4">
    <source>
        <dbReference type="Proteomes" id="UP000011721"/>
    </source>
</evidence>
<dbReference type="KEGG" id="dsf:UWK_03290"/>